<dbReference type="InterPro" id="IPR001314">
    <property type="entry name" value="Peptidase_S1A"/>
</dbReference>
<dbReference type="PROSITE" id="PS00135">
    <property type="entry name" value="TRYPSIN_SER"/>
    <property type="match status" value="1"/>
</dbReference>
<proteinExistence type="predicted"/>
<dbReference type="InterPro" id="IPR009003">
    <property type="entry name" value="Peptidase_S1_PA"/>
</dbReference>
<dbReference type="GO" id="GO:0004252">
    <property type="term" value="F:serine-type endopeptidase activity"/>
    <property type="evidence" value="ECO:0007669"/>
    <property type="project" value="InterPro"/>
</dbReference>
<evidence type="ECO:0000256" key="2">
    <source>
        <dbReference type="RuleBase" id="RU363034"/>
    </source>
</evidence>
<dbReference type="Gene3D" id="2.40.10.10">
    <property type="entry name" value="Trypsin-like serine proteases"/>
    <property type="match status" value="1"/>
</dbReference>
<dbReference type="Proteomes" id="UP000008792">
    <property type="component" value="Unassembled WGS sequence"/>
</dbReference>
<dbReference type="KEGG" id="dvi:6636042"/>
<dbReference type="OMA" id="AHCCYIT"/>
<keyword evidence="6" id="KW-1185">Reference proteome</keyword>
<feature type="chain" id="PRO_5002815031" description="Peptidase S1 domain-containing protein" evidence="3">
    <location>
        <begin position="24"/>
        <end position="299"/>
    </location>
</feature>
<dbReference type="InterPro" id="IPR043504">
    <property type="entry name" value="Peptidase_S1_PA_chymotrypsin"/>
</dbReference>
<keyword evidence="3" id="KW-0732">Signal</keyword>
<dbReference type="InParanoid" id="B4MEL6"/>
<feature type="domain" description="Peptidase S1" evidence="4">
    <location>
        <begin position="31"/>
        <end position="268"/>
    </location>
</feature>
<dbReference type="GO" id="GO:0006508">
    <property type="term" value="P:proteolysis"/>
    <property type="evidence" value="ECO:0007669"/>
    <property type="project" value="UniProtKB-KW"/>
</dbReference>
<dbReference type="AlphaFoldDB" id="B4MEL6"/>
<evidence type="ECO:0000256" key="1">
    <source>
        <dbReference type="ARBA" id="ARBA00023157"/>
    </source>
</evidence>
<name>B4MEL6_DROVI</name>
<dbReference type="Pfam" id="PF00089">
    <property type="entry name" value="Trypsin"/>
    <property type="match status" value="1"/>
</dbReference>
<keyword evidence="2 5" id="KW-0378">Hydrolase</keyword>
<sequence>MQISLTLWFSIVIRLSELEPATADDSVQFKIVGGTVTEIARTPYQVSLRLKQIDRQQFGRGHICGGTVISQRLVVTAAHCLYDGRSRNMRSPNDFVIIMGNSLLQIRSVLMQQYNVQKLMSHPQYNPTNLQNDIALLFINGFVPWKSIVRALPLARVTAVVGTPCLISGWGSTINGGTSSQTLQSATVPVISQTDCSAKYGYISAAQLCAGYMSGGIDSCQGDSGGPLQCHNTLVGIVSFGRYCAAQDSPGVYTNVVYYVDWIKQMNRSLDYSYYSGDVRTVVCSKLAVLAIFVAVVRY</sequence>
<evidence type="ECO:0000313" key="6">
    <source>
        <dbReference type="Proteomes" id="UP000008792"/>
    </source>
</evidence>
<keyword evidence="2" id="KW-0720">Serine protease</keyword>
<gene>
    <name evidence="5" type="primary">Dvir\GJ14754</name>
    <name evidence="5" type="ORF">Dvir_GJ14754</name>
</gene>
<dbReference type="OrthoDB" id="10059102at2759"/>
<dbReference type="FunFam" id="2.40.10.10:FF:000111">
    <property type="entry name" value="Blast:Serine protease nudel"/>
    <property type="match status" value="1"/>
</dbReference>
<organism evidence="5 6">
    <name type="scientific">Drosophila virilis</name>
    <name type="common">Fruit fly</name>
    <dbReference type="NCBI Taxonomy" id="7244"/>
    <lineage>
        <taxon>Eukaryota</taxon>
        <taxon>Metazoa</taxon>
        <taxon>Ecdysozoa</taxon>
        <taxon>Arthropoda</taxon>
        <taxon>Hexapoda</taxon>
        <taxon>Insecta</taxon>
        <taxon>Pterygota</taxon>
        <taxon>Neoptera</taxon>
        <taxon>Endopterygota</taxon>
        <taxon>Diptera</taxon>
        <taxon>Brachycera</taxon>
        <taxon>Muscomorpha</taxon>
        <taxon>Ephydroidea</taxon>
        <taxon>Drosophilidae</taxon>
        <taxon>Drosophila</taxon>
    </lineage>
</organism>
<dbReference type="HOGENOM" id="CLU_006842_7_0_1"/>
<dbReference type="InterPro" id="IPR033116">
    <property type="entry name" value="TRYPSIN_SER"/>
</dbReference>
<dbReference type="SUPFAM" id="SSF50494">
    <property type="entry name" value="Trypsin-like serine proteases"/>
    <property type="match status" value="1"/>
</dbReference>
<protein>
    <recommendedName>
        <fullName evidence="4">Peptidase S1 domain-containing protein</fullName>
    </recommendedName>
</protein>
<dbReference type="eggNOG" id="KOG3627">
    <property type="taxonomic scope" value="Eukaryota"/>
</dbReference>
<dbReference type="InterPro" id="IPR001254">
    <property type="entry name" value="Trypsin_dom"/>
</dbReference>
<dbReference type="PhylomeDB" id="B4MEL6"/>
<feature type="signal peptide" evidence="3">
    <location>
        <begin position="1"/>
        <end position="23"/>
    </location>
</feature>
<evidence type="ECO:0000259" key="4">
    <source>
        <dbReference type="PROSITE" id="PS50240"/>
    </source>
</evidence>
<keyword evidence="1" id="KW-1015">Disulfide bond</keyword>
<dbReference type="CDD" id="cd00190">
    <property type="entry name" value="Tryp_SPc"/>
    <property type="match status" value="1"/>
</dbReference>
<accession>B4MEL6</accession>
<dbReference type="InterPro" id="IPR018114">
    <property type="entry name" value="TRYPSIN_HIS"/>
</dbReference>
<dbReference type="PROSITE" id="PS50240">
    <property type="entry name" value="TRYPSIN_DOM"/>
    <property type="match status" value="1"/>
</dbReference>
<dbReference type="SMART" id="SM00020">
    <property type="entry name" value="Tryp_SPc"/>
    <property type="match status" value="1"/>
</dbReference>
<dbReference type="PROSITE" id="PS00134">
    <property type="entry name" value="TRYPSIN_HIS"/>
    <property type="match status" value="1"/>
</dbReference>
<dbReference type="SMR" id="B4MEL6"/>
<keyword evidence="2" id="KW-0645">Protease</keyword>
<dbReference type="EMBL" id="CH940664">
    <property type="protein sequence ID" value="EDW62991.1"/>
    <property type="molecule type" value="Genomic_DNA"/>
</dbReference>
<dbReference type="PANTHER" id="PTHR24252">
    <property type="entry name" value="ACROSIN-RELATED"/>
    <property type="match status" value="1"/>
</dbReference>
<dbReference type="PANTHER" id="PTHR24252:SF7">
    <property type="entry name" value="HYALIN"/>
    <property type="match status" value="1"/>
</dbReference>
<reference evidence="5 6" key="1">
    <citation type="journal article" date="2007" name="Nature">
        <title>Evolution of genes and genomes on the Drosophila phylogeny.</title>
        <authorList>
            <consortium name="Drosophila 12 Genomes Consortium"/>
            <person name="Clark A.G."/>
            <person name="Eisen M.B."/>
            <person name="Smith D.R."/>
            <person name="Bergman C.M."/>
            <person name="Oliver B."/>
            <person name="Markow T.A."/>
            <person name="Kaufman T.C."/>
            <person name="Kellis M."/>
            <person name="Gelbart W."/>
            <person name="Iyer V.N."/>
            <person name="Pollard D.A."/>
            <person name="Sackton T.B."/>
            <person name="Larracuente A.M."/>
            <person name="Singh N.D."/>
            <person name="Abad J.P."/>
            <person name="Abt D.N."/>
            <person name="Adryan B."/>
            <person name="Aguade M."/>
            <person name="Akashi H."/>
            <person name="Anderson W.W."/>
            <person name="Aquadro C.F."/>
            <person name="Ardell D.H."/>
            <person name="Arguello R."/>
            <person name="Artieri C.G."/>
            <person name="Barbash D.A."/>
            <person name="Barker D."/>
            <person name="Barsanti P."/>
            <person name="Batterham P."/>
            <person name="Batzoglou S."/>
            <person name="Begun D."/>
            <person name="Bhutkar A."/>
            <person name="Blanco E."/>
            <person name="Bosak S.A."/>
            <person name="Bradley R.K."/>
            <person name="Brand A.D."/>
            <person name="Brent M.R."/>
            <person name="Brooks A.N."/>
            <person name="Brown R.H."/>
            <person name="Butlin R.K."/>
            <person name="Caggese C."/>
            <person name="Calvi B.R."/>
            <person name="Bernardo de Carvalho A."/>
            <person name="Caspi A."/>
            <person name="Castrezana S."/>
            <person name="Celniker S.E."/>
            <person name="Chang J.L."/>
            <person name="Chapple C."/>
            <person name="Chatterji S."/>
            <person name="Chinwalla A."/>
            <person name="Civetta A."/>
            <person name="Clifton S.W."/>
            <person name="Comeron J.M."/>
            <person name="Costello J.C."/>
            <person name="Coyne J.A."/>
            <person name="Daub J."/>
            <person name="David R.G."/>
            <person name="Delcher A.L."/>
            <person name="Delehaunty K."/>
            <person name="Do C.B."/>
            <person name="Ebling H."/>
            <person name="Edwards K."/>
            <person name="Eickbush T."/>
            <person name="Evans J.D."/>
            <person name="Filipski A."/>
            <person name="Findeiss S."/>
            <person name="Freyhult E."/>
            <person name="Fulton L."/>
            <person name="Fulton R."/>
            <person name="Garcia A.C."/>
            <person name="Gardiner A."/>
            <person name="Garfield D.A."/>
            <person name="Garvin B.E."/>
            <person name="Gibson G."/>
            <person name="Gilbert D."/>
            <person name="Gnerre S."/>
            <person name="Godfrey J."/>
            <person name="Good R."/>
            <person name="Gotea V."/>
            <person name="Gravely B."/>
            <person name="Greenberg A.J."/>
            <person name="Griffiths-Jones S."/>
            <person name="Gross S."/>
            <person name="Guigo R."/>
            <person name="Gustafson E.A."/>
            <person name="Haerty W."/>
            <person name="Hahn M.W."/>
            <person name="Halligan D.L."/>
            <person name="Halpern A.L."/>
            <person name="Halter G.M."/>
            <person name="Han M.V."/>
            <person name="Heger A."/>
            <person name="Hillier L."/>
            <person name="Hinrichs A.S."/>
            <person name="Holmes I."/>
            <person name="Hoskins R.A."/>
            <person name="Hubisz M.J."/>
            <person name="Hultmark D."/>
            <person name="Huntley M.A."/>
            <person name="Jaffe D.B."/>
            <person name="Jagadeeshan S."/>
            <person name="Jeck W.R."/>
            <person name="Johnson J."/>
            <person name="Jones C.D."/>
            <person name="Jordan W.C."/>
            <person name="Karpen G.H."/>
            <person name="Kataoka E."/>
            <person name="Keightley P.D."/>
            <person name="Kheradpour P."/>
            <person name="Kirkness E.F."/>
            <person name="Koerich L.B."/>
            <person name="Kristiansen K."/>
            <person name="Kudrna D."/>
            <person name="Kulathinal R.J."/>
            <person name="Kumar S."/>
            <person name="Kwok R."/>
            <person name="Lander E."/>
            <person name="Langley C.H."/>
            <person name="Lapoint R."/>
            <person name="Lazzaro B.P."/>
            <person name="Lee S.J."/>
            <person name="Levesque L."/>
            <person name="Li R."/>
            <person name="Lin C.F."/>
            <person name="Lin M.F."/>
            <person name="Lindblad-Toh K."/>
            <person name="Llopart A."/>
            <person name="Long M."/>
            <person name="Low L."/>
            <person name="Lozovsky E."/>
            <person name="Lu J."/>
            <person name="Luo M."/>
            <person name="Machado C.A."/>
            <person name="Makalowski W."/>
            <person name="Marzo M."/>
            <person name="Matsuda M."/>
            <person name="Matzkin L."/>
            <person name="McAllister B."/>
            <person name="McBride C.S."/>
            <person name="McKernan B."/>
            <person name="McKernan K."/>
            <person name="Mendez-Lago M."/>
            <person name="Minx P."/>
            <person name="Mollenhauer M.U."/>
            <person name="Montooth K."/>
            <person name="Mount S.M."/>
            <person name="Mu X."/>
            <person name="Myers E."/>
            <person name="Negre B."/>
            <person name="Newfeld S."/>
            <person name="Nielsen R."/>
            <person name="Noor M.A."/>
            <person name="O'Grady P."/>
            <person name="Pachter L."/>
            <person name="Papaceit M."/>
            <person name="Parisi M.J."/>
            <person name="Parisi M."/>
            <person name="Parts L."/>
            <person name="Pedersen J.S."/>
            <person name="Pesole G."/>
            <person name="Phillippy A.M."/>
            <person name="Ponting C.P."/>
            <person name="Pop M."/>
            <person name="Porcelli D."/>
            <person name="Powell J.R."/>
            <person name="Prohaska S."/>
            <person name="Pruitt K."/>
            <person name="Puig M."/>
            <person name="Quesneville H."/>
            <person name="Ram K.R."/>
            <person name="Rand D."/>
            <person name="Rasmussen M.D."/>
            <person name="Reed L.K."/>
            <person name="Reenan R."/>
            <person name="Reily A."/>
            <person name="Remington K.A."/>
            <person name="Rieger T.T."/>
            <person name="Ritchie M.G."/>
            <person name="Robin C."/>
            <person name="Rogers Y.H."/>
            <person name="Rohde C."/>
            <person name="Rozas J."/>
            <person name="Rubenfield M.J."/>
            <person name="Ruiz A."/>
            <person name="Russo S."/>
            <person name="Salzberg S.L."/>
            <person name="Sanchez-Gracia A."/>
            <person name="Saranga D.J."/>
            <person name="Sato H."/>
            <person name="Schaeffer S.W."/>
            <person name="Schatz M.C."/>
            <person name="Schlenke T."/>
            <person name="Schwartz R."/>
            <person name="Segarra C."/>
            <person name="Singh R.S."/>
            <person name="Sirot L."/>
            <person name="Sirota M."/>
            <person name="Sisneros N.B."/>
            <person name="Smith C.D."/>
            <person name="Smith T.F."/>
            <person name="Spieth J."/>
            <person name="Stage D.E."/>
            <person name="Stark A."/>
            <person name="Stephan W."/>
            <person name="Strausberg R.L."/>
            <person name="Strempel S."/>
            <person name="Sturgill D."/>
            <person name="Sutton G."/>
            <person name="Sutton G.G."/>
            <person name="Tao W."/>
            <person name="Teichmann S."/>
            <person name="Tobari Y.N."/>
            <person name="Tomimura Y."/>
            <person name="Tsolas J.M."/>
            <person name="Valente V.L."/>
            <person name="Venter E."/>
            <person name="Venter J.C."/>
            <person name="Vicario S."/>
            <person name="Vieira F.G."/>
            <person name="Vilella A.J."/>
            <person name="Villasante A."/>
            <person name="Walenz B."/>
            <person name="Wang J."/>
            <person name="Wasserman M."/>
            <person name="Watts T."/>
            <person name="Wilson D."/>
            <person name="Wilson R.K."/>
            <person name="Wing R.A."/>
            <person name="Wolfner M.F."/>
            <person name="Wong A."/>
            <person name="Wong G.K."/>
            <person name="Wu C.I."/>
            <person name="Wu G."/>
            <person name="Yamamoto D."/>
            <person name="Yang H.P."/>
            <person name="Yang S.P."/>
            <person name="Yorke J.A."/>
            <person name="Yoshida K."/>
            <person name="Zdobnov E."/>
            <person name="Zhang P."/>
            <person name="Zhang Y."/>
            <person name="Zimin A.V."/>
            <person name="Baldwin J."/>
            <person name="Abdouelleil A."/>
            <person name="Abdulkadir J."/>
            <person name="Abebe A."/>
            <person name="Abera B."/>
            <person name="Abreu J."/>
            <person name="Acer S.C."/>
            <person name="Aftuck L."/>
            <person name="Alexander A."/>
            <person name="An P."/>
            <person name="Anderson E."/>
            <person name="Anderson S."/>
            <person name="Arachi H."/>
            <person name="Azer M."/>
            <person name="Bachantsang P."/>
            <person name="Barry A."/>
            <person name="Bayul T."/>
            <person name="Berlin A."/>
            <person name="Bessette D."/>
            <person name="Bloom T."/>
            <person name="Blye J."/>
            <person name="Boguslavskiy L."/>
            <person name="Bonnet C."/>
            <person name="Boukhgalter B."/>
            <person name="Bourzgui I."/>
            <person name="Brown A."/>
            <person name="Cahill P."/>
            <person name="Channer S."/>
            <person name="Cheshatsang Y."/>
            <person name="Chuda L."/>
            <person name="Citroen M."/>
            <person name="Collymore A."/>
            <person name="Cooke P."/>
            <person name="Costello M."/>
            <person name="D'Aco K."/>
            <person name="Daza R."/>
            <person name="De Haan G."/>
            <person name="DeGray S."/>
            <person name="DeMaso C."/>
            <person name="Dhargay N."/>
            <person name="Dooley K."/>
            <person name="Dooley E."/>
            <person name="Doricent M."/>
            <person name="Dorje P."/>
            <person name="Dorjee K."/>
            <person name="Dupes A."/>
            <person name="Elong R."/>
            <person name="Falk J."/>
            <person name="Farina A."/>
            <person name="Faro S."/>
            <person name="Ferguson D."/>
            <person name="Fisher S."/>
            <person name="Foley C.D."/>
            <person name="Franke A."/>
            <person name="Friedrich D."/>
            <person name="Gadbois L."/>
            <person name="Gearin G."/>
            <person name="Gearin C.R."/>
            <person name="Giannoukos G."/>
            <person name="Goode T."/>
            <person name="Graham J."/>
            <person name="Grandbois E."/>
            <person name="Grewal S."/>
            <person name="Gyaltsen K."/>
            <person name="Hafez N."/>
            <person name="Hagos B."/>
            <person name="Hall J."/>
            <person name="Henson C."/>
            <person name="Hollinger A."/>
            <person name="Honan T."/>
            <person name="Huard M.D."/>
            <person name="Hughes L."/>
            <person name="Hurhula B."/>
            <person name="Husby M.E."/>
            <person name="Kamat A."/>
            <person name="Kanga B."/>
            <person name="Kashin S."/>
            <person name="Khazanovich D."/>
            <person name="Kisner P."/>
            <person name="Lance K."/>
            <person name="Lara M."/>
            <person name="Lee W."/>
            <person name="Lennon N."/>
            <person name="Letendre F."/>
            <person name="LeVine R."/>
            <person name="Lipovsky A."/>
            <person name="Liu X."/>
            <person name="Liu J."/>
            <person name="Liu S."/>
            <person name="Lokyitsang T."/>
            <person name="Lokyitsang Y."/>
            <person name="Lubonja R."/>
            <person name="Lui A."/>
            <person name="MacDonald P."/>
            <person name="Magnisalis V."/>
            <person name="Maru K."/>
            <person name="Matthews C."/>
            <person name="McCusker W."/>
            <person name="McDonough S."/>
            <person name="Mehta T."/>
            <person name="Meldrim J."/>
            <person name="Meneus L."/>
            <person name="Mihai O."/>
            <person name="Mihalev A."/>
            <person name="Mihova T."/>
            <person name="Mittelman R."/>
            <person name="Mlenga V."/>
            <person name="Montmayeur A."/>
            <person name="Mulrain L."/>
            <person name="Navidi A."/>
            <person name="Naylor J."/>
            <person name="Negash T."/>
            <person name="Nguyen T."/>
            <person name="Nguyen N."/>
            <person name="Nicol R."/>
            <person name="Norbu C."/>
            <person name="Norbu N."/>
            <person name="Novod N."/>
            <person name="O'Neill B."/>
            <person name="Osman S."/>
            <person name="Markiewicz E."/>
            <person name="Oyono O.L."/>
            <person name="Patti C."/>
            <person name="Phunkhang P."/>
            <person name="Pierre F."/>
            <person name="Priest M."/>
            <person name="Raghuraman S."/>
            <person name="Rege F."/>
            <person name="Reyes R."/>
            <person name="Rise C."/>
            <person name="Rogov P."/>
            <person name="Ross K."/>
            <person name="Ryan E."/>
            <person name="Settipalli S."/>
            <person name="Shea T."/>
            <person name="Sherpa N."/>
            <person name="Shi L."/>
            <person name="Shih D."/>
            <person name="Sparrow T."/>
            <person name="Spaulding J."/>
            <person name="Stalker J."/>
            <person name="Stange-Thomann N."/>
            <person name="Stavropoulos S."/>
            <person name="Stone C."/>
            <person name="Strader C."/>
            <person name="Tesfaye S."/>
            <person name="Thomson T."/>
            <person name="Thoulutsang Y."/>
            <person name="Thoulutsang D."/>
            <person name="Topham K."/>
            <person name="Topping I."/>
            <person name="Tsamla T."/>
            <person name="Vassiliev H."/>
            <person name="Vo A."/>
            <person name="Wangchuk T."/>
            <person name="Wangdi T."/>
            <person name="Weiand M."/>
            <person name="Wilkinson J."/>
            <person name="Wilson A."/>
            <person name="Yadav S."/>
            <person name="Young G."/>
            <person name="Yu Q."/>
            <person name="Zembek L."/>
            <person name="Zhong D."/>
            <person name="Zimmer A."/>
            <person name="Zwirko Z."/>
            <person name="Jaffe D.B."/>
            <person name="Alvarez P."/>
            <person name="Brockman W."/>
            <person name="Butler J."/>
            <person name="Chin C."/>
            <person name="Gnerre S."/>
            <person name="Grabherr M."/>
            <person name="Kleber M."/>
            <person name="Mauceli E."/>
            <person name="MacCallum I."/>
        </authorList>
    </citation>
    <scope>NUCLEOTIDE SEQUENCE [LARGE SCALE GENOMIC DNA]</scope>
    <source>
        <strain evidence="6">Tucson 15010-1051.87</strain>
    </source>
</reference>
<evidence type="ECO:0000313" key="5">
    <source>
        <dbReference type="EMBL" id="EDW62991.1"/>
    </source>
</evidence>
<dbReference type="PRINTS" id="PR00722">
    <property type="entry name" value="CHYMOTRYPSIN"/>
</dbReference>
<dbReference type="MEROPS" id="S01.A78"/>
<evidence type="ECO:0000256" key="3">
    <source>
        <dbReference type="SAM" id="SignalP"/>
    </source>
</evidence>